<keyword evidence="3" id="KW-1185">Reference proteome</keyword>
<dbReference type="SUPFAM" id="SSF158682">
    <property type="entry name" value="TerB-like"/>
    <property type="match status" value="1"/>
</dbReference>
<evidence type="ECO:0000259" key="1">
    <source>
        <dbReference type="Pfam" id="PF05099"/>
    </source>
</evidence>
<name>A0A1A7C620_9BURK</name>
<dbReference type="RefSeq" id="WP_065307256.1">
    <property type="nucleotide sequence ID" value="NZ_LOCQ01000049.1"/>
</dbReference>
<dbReference type="PATRIC" id="fig|1747903.4.peg.3844"/>
<dbReference type="OrthoDB" id="8526975at2"/>
<evidence type="ECO:0000313" key="3">
    <source>
        <dbReference type="Proteomes" id="UP000092713"/>
    </source>
</evidence>
<dbReference type="Pfam" id="PF05099">
    <property type="entry name" value="TerB"/>
    <property type="match status" value="1"/>
</dbReference>
<evidence type="ECO:0000313" key="2">
    <source>
        <dbReference type="EMBL" id="OBV40215.1"/>
    </source>
</evidence>
<sequence length="134" mass="14819">MRSYPKNSPQAAGRILALMMIVDGNLASSELQALDRSKILDHIDLEAAQFQRLLQDLCDDMLTSTLHGSVQLSNTVIDSLLEEIADPDLRRKLLQTMWKIADADDWLADGEAVLLARAGTAWSSETNFRPHATA</sequence>
<dbReference type="InterPro" id="IPR007791">
    <property type="entry name" value="DjlA_N"/>
</dbReference>
<comment type="caution">
    <text evidence="2">The sequence shown here is derived from an EMBL/GenBank/DDBJ whole genome shotgun (WGS) entry which is preliminary data.</text>
</comment>
<proteinExistence type="predicted"/>
<feature type="domain" description="Co-chaperone DjlA N-terminal" evidence="1">
    <location>
        <begin position="15"/>
        <end position="119"/>
    </location>
</feature>
<dbReference type="Gene3D" id="1.10.3680.10">
    <property type="entry name" value="TerB-like"/>
    <property type="match status" value="1"/>
</dbReference>
<reference evidence="2 3" key="1">
    <citation type="submission" date="2016-04" db="EMBL/GenBank/DDBJ databases">
        <title>Draft genome sequence of Janthinobacterium psychrotolerans sp. nov., isolated from freshwater sediments in Denmark.</title>
        <authorList>
            <person name="Gong X."/>
            <person name="Skrivergaard S."/>
            <person name="Korsgaard B.S."/>
            <person name="Schreiber L."/>
            <person name="Marshall I.P."/>
            <person name="Finster K."/>
            <person name="Schramm A."/>
        </authorList>
    </citation>
    <scope>NUCLEOTIDE SEQUENCE [LARGE SCALE GENOMIC DNA]</scope>
    <source>
        <strain evidence="2 3">S3-2</strain>
    </source>
</reference>
<dbReference type="EMBL" id="LOCQ01000049">
    <property type="protein sequence ID" value="OBV40215.1"/>
    <property type="molecule type" value="Genomic_DNA"/>
</dbReference>
<accession>A0A1A7C620</accession>
<organism evidence="2 3">
    <name type="scientific">Janthinobacterium psychrotolerans</name>
    <dbReference type="NCBI Taxonomy" id="1747903"/>
    <lineage>
        <taxon>Bacteria</taxon>
        <taxon>Pseudomonadati</taxon>
        <taxon>Pseudomonadota</taxon>
        <taxon>Betaproteobacteria</taxon>
        <taxon>Burkholderiales</taxon>
        <taxon>Oxalobacteraceae</taxon>
        <taxon>Janthinobacterium</taxon>
    </lineage>
</organism>
<gene>
    <name evidence="2" type="ORF">ASR47_1014130</name>
</gene>
<dbReference type="AlphaFoldDB" id="A0A1A7C620"/>
<dbReference type="STRING" id="1747903.ASR47_1014130"/>
<dbReference type="InterPro" id="IPR029024">
    <property type="entry name" value="TerB-like"/>
</dbReference>
<protein>
    <submittedName>
        <fullName evidence="2">Tellurite resistance protein TerB</fullName>
    </submittedName>
</protein>
<dbReference type="CDD" id="cd07177">
    <property type="entry name" value="terB_like"/>
    <property type="match status" value="1"/>
</dbReference>
<dbReference type="Proteomes" id="UP000092713">
    <property type="component" value="Unassembled WGS sequence"/>
</dbReference>